<name>A0A7C8J9A1_ORBOL</name>
<dbReference type="PANTHER" id="PTHR15907">
    <property type="entry name" value="DUF614 FAMILY PROTEIN-RELATED"/>
    <property type="match status" value="1"/>
</dbReference>
<dbReference type="EMBL" id="WIQZ01000043">
    <property type="protein sequence ID" value="KAF3132748.1"/>
    <property type="molecule type" value="Genomic_DNA"/>
</dbReference>
<sequence length="181" mass="20417">MDKLEVPESTRSINQPNFYQIPLDQHVEVIAIQKPLASTEWIYQMGGCCEDSDKCCIGCCCPCVAYGEVHHKMRNKRVTDYNRCCNGPCWGFCGLMICGAQWIMGMMQRGEARRKYNMKGSGCGDCMRHFFCGCCALIQENREVETRKQLLVPANVLGYQPSVAMSYEQLTNIPGPGHVRV</sequence>
<dbReference type="EMBL" id="WIQW01000032">
    <property type="protein sequence ID" value="KAF3098162.1"/>
    <property type="molecule type" value="Genomic_DNA"/>
</dbReference>
<comment type="caution">
    <text evidence="1">The sequence shown here is derived from an EMBL/GenBank/DDBJ whole genome shotgun (WGS) entry which is preliminary data.</text>
</comment>
<evidence type="ECO:0000313" key="1">
    <source>
        <dbReference type="EMBL" id="KAF3098162.1"/>
    </source>
</evidence>
<protein>
    <submittedName>
        <fullName evidence="1">Uncharacterized protein</fullName>
    </submittedName>
</protein>
<dbReference type="AlphaFoldDB" id="A0A7C8J9A1"/>
<dbReference type="Proteomes" id="UP000475325">
    <property type="component" value="Unassembled WGS sequence"/>
</dbReference>
<dbReference type="NCBIfam" id="TIGR01571">
    <property type="entry name" value="A_thal_Cys_rich"/>
    <property type="match status" value="1"/>
</dbReference>
<reference evidence="3 4" key="1">
    <citation type="submission" date="2019-06" db="EMBL/GenBank/DDBJ databases">
        <authorList>
            <person name="Palmer J.M."/>
        </authorList>
    </citation>
    <scope>NUCLEOTIDE SEQUENCE [LARGE SCALE GENOMIC DNA]</scope>
    <source>
        <strain evidence="1 3">TWF102</strain>
        <strain evidence="2 4">TWF703</strain>
    </source>
</reference>
<proteinExistence type="predicted"/>
<evidence type="ECO:0000313" key="3">
    <source>
        <dbReference type="Proteomes" id="UP000475325"/>
    </source>
</evidence>
<organism evidence="1 3">
    <name type="scientific">Orbilia oligospora</name>
    <name type="common">Nematode-trapping fungus</name>
    <name type="synonym">Arthrobotrys oligospora</name>
    <dbReference type="NCBI Taxonomy" id="2813651"/>
    <lineage>
        <taxon>Eukaryota</taxon>
        <taxon>Fungi</taxon>
        <taxon>Dikarya</taxon>
        <taxon>Ascomycota</taxon>
        <taxon>Pezizomycotina</taxon>
        <taxon>Orbiliomycetes</taxon>
        <taxon>Orbiliales</taxon>
        <taxon>Orbiliaceae</taxon>
        <taxon>Orbilia</taxon>
    </lineage>
</organism>
<dbReference type="Proteomes" id="UP000480548">
    <property type="component" value="Unassembled WGS sequence"/>
</dbReference>
<dbReference type="Pfam" id="PF04749">
    <property type="entry name" value="PLAC8"/>
    <property type="match status" value="1"/>
</dbReference>
<evidence type="ECO:0000313" key="4">
    <source>
        <dbReference type="Proteomes" id="UP000480548"/>
    </source>
</evidence>
<gene>
    <name evidence="1" type="ORF">TWF102_006153</name>
    <name evidence="2" type="ORF">TWF703_007214</name>
</gene>
<dbReference type="InterPro" id="IPR006461">
    <property type="entry name" value="PLAC_motif_containing"/>
</dbReference>
<evidence type="ECO:0000313" key="2">
    <source>
        <dbReference type="EMBL" id="KAF3132748.1"/>
    </source>
</evidence>
<accession>A0A7C8J9A1</accession>